<evidence type="ECO:0000259" key="8">
    <source>
        <dbReference type="PROSITE" id="PS50157"/>
    </source>
</evidence>
<dbReference type="PANTHER" id="PTHR24394">
    <property type="entry name" value="ZINC FINGER PROTEIN"/>
    <property type="match status" value="1"/>
</dbReference>
<keyword evidence="10" id="KW-1185">Reference proteome</keyword>
<dbReference type="PROSITE" id="PS50157">
    <property type="entry name" value="ZINC_FINGER_C2H2_2"/>
    <property type="match status" value="6"/>
</dbReference>
<evidence type="ECO:0000256" key="5">
    <source>
        <dbReference type="ARBA" id="ARBA00022833"/>
    </source>
</evidence>
<dbReference type="AlphaFoldDB" id="A0A1V9Y0N9"/>
<dbReference type="InterPro" id="IPR013087">
    <property type="entry name" value="Znf_C2H2_type"/>
</dbReference>
<keyword evidence="4 7" id="KW-0863">Zinc-finger</keyword>
<sequence>MPLCRSGLGAIKEVLPSGQVCHFPAEVSLVTADTCQETSAAQKAKLPGDEGEVGQENNSVSYICAFCEQRIYSSQEPVTEHEAKHYLLVGKFLACSLCRSEFTTWRDIVVHVRSHFSVKAFKCRFCDYQTNRHFNMKVHLRTHTDERPFACGSCDRSFRRKYSLNHHITRYHPNFRLMSFPYEYQTHYQVRPTSAIVSLTIPHSSVALDSKWLEQPSLYSSEYPTITDDRSDGADQEGLLFSTDFREASLPSKLLVNSCEEFKCRLCNYRSNFKHNLKRHILTHTGEVVKYFIRTDERPFACKFCGKTLRTTCHLRRHEAIHMRAYNCHLCTLSFEQRSRLLAHVASQHVGPDRARDLIDTWLKIGRDEKRSEEDLFFVV</sequence>
<feature type="domain" description="C2H2-type" evidence="8">
    <location>
        <begin position="300"/>
        <end position="322"/>
    </location>
</feature>
<dbReference type="InterPro" id="IPR036236">
    <property type="entry name" value="Znf_C2H2_sf"/>
</dbReference>
<evidence type="ECO:0000256" key="4">
    <source>
        <dbReference type="ARBA" id="ARBA00022771"/>
    </source>
</evidence>
<dbReference type="Pfam" id="PF00096">
    <property type="entry name" value="zf-C2H2"/>
    <property type="match status" value="1"/>
</dbReference>
<keyword evidence="5" id="KW-0862">Zinc</keyword>
<evidence type="ECO:0000256" key="6">
    <source>
        <dbReference type="ARBA" id="ARBA00023242"/>
    </source>
</evidence>
<accession>A0A1V9Y0N9</accession>
<dbReference type="GO" id="GO:0000981">
    <property type="term" value="F:DNA-binding transcription factor activity, RNA polymerase II-specific"/>
    <property type="evidence" value="ECO:0007669"/>
    <property type="project" value="TreeGrafter"/>
</dbReference>
<feature type="domain" description="C2H2-type" evidence="8">
    <location>
        <begin position="93"/>
        <end position="120"/>
    </location>
</feature>
<evidence type="ECO:0000256" key="1">
    <source>
        <dbReference type="ARBA" id="ARBA00004123"/>
    </source>
</evidence>
<keyword evidence="6" id="KW-0539">Nucleus</keyword>
<feature type="domain" description="C2H2-type" evidence="8">
    <location>
        <begin position="262"/>
        <end position="289"/>
    </location>
</feature>
<evidence type="ECO:0000256" key="7">
    <source>
        <dbReference type="PROSITE-ProRule" id="PRU00042"/>
    </source>
</evidence>
<keyword evidence="2" id="KW-0479">Metal-binding</keyword>
<dbReference type="GO" id="GO:0005634">
    <property type="term" value="C:nucleus"/>
    <property type="evidence" value="ECO:0007669"/>
    <property type="project" value="UniProtKB-SubCell"/>
</dbReference>
<dbReference type="FunFam" id="3.30.160.60:FF:001732">
    <property type="entry name" value="Zgc:162936"/>
    <property type="match status" value="1"/>
</dbReference>
<dbReference type="STRING" id="418985.A0A1V9Y0N9"/>
<evidence type="ECO:0000313" key="9">
    <source>
        <dbReference type="EMBL" id="OQR79327.1"/>
    </source>
</evidence>
<feature type="domain" description="C2H2-type" evidence="8">
    <location>
        <begin position="121"/>
        <end position="148"/>
    </location>
</feature>
<reference evidence="9 10" key="1">
    <citation type="journal article" date="2017" name="Gigascience">
        <title>Draft genome of the honey bee ectoparasitic mite, Tropilaelaps mercedesae, is shaped by the parasitic life history.</title>
        <authorList>
            <person name="Dong X."/>
            <person name="Armstrong S.D."/>
            <person name="Xia D."/>
            <person name="Makepeace B.L."/>
            <person name="Darby A.C."/>
            <person name="Kadowaki T."/>
        </authorList>
    </citation>
    <scope>NUCLEOTIDE SEQUENCE [LARGE SCALE GENOMIC DNA]</scope>
    <source>
        <strain evidence="9">Wuxi-XJTLU</strain>
    </source>
</reference>
<dbReference type="GO" id="GO:0045893">
    <property type="term" value="P:positive regulation of DNA-templated transcription"/>
    <property type="evidence" value="ECO:0007669"/>
    <property type="project" value="UniProtKB-ARBA"/>
</dbReference>
<keyword evidence="3" id="KW-0677">Repeat</keyword>
<dbReference type="InParanoid" id="A0A1V9Y0N9"/>
<proteinExistence type="predicted"/>
<dbReference type="PROSITE" id="PS00028">
    <property type="entry name" value="ZINC_FINGER_C2H2_1"/>
    <property type="match status" value="4"/>
</dbReference>
<dbReference type="OrthoDB" id="9451254at2759"/>
<evidence type="ECO:0000313" key="10">
    <source>
        <dbReference type="Proteomes" id="UP000192247"/>
    </source>
</evidence>
<feature type="domain" description="C2H2-type" evidence="8">
    <location>
        <begin position="149"/>
        <end position="177"/>
    </location>
</feature>
<evidence type="ECO:0000256" key="3">
    <source>
        <dbReference type="ARBA" id="ARBA00022737"/>
    </source>
</evidence>
<feature type="domain" description="C2H2-type" evidence="8">
    <location>
        <begin position="326"/>
        <end position="354"/>
    </location>
</feature>
<evidence type="ECO:0000256" key="2">
    <source>
        <dbReference type="ARBA" id="ARBA00022723"/>
    </source>
</evidence>
<dbReference type="Proteomes" id="UP000192247">
    <property type="component" value="Unassembled WGS sequence"/>
</dbReference>
<organism evidence="9 10">
    <name type="scientific">Tropilaelaps mercedesae</name>
    <dbReference type="NCBI Taxonomy" id="418985"/>
    <lineage>
        <taxon>Eukaryota</taxon>
        <taxon>Metazoa</taxon>
        <taxon>Ecdysozoa</taxon>
        <taxon>Arthropoda</taxon>
        <taxon>Chelicerata</taxon>
        <taxon>Arachnida</taxon>
        <taxon>Acari</taxon>
        <taxon>Parasitiformes</taxon>
        <taxon>Mesostigmata</taxon>
        <taxon>Gamasina</taxon>
        <taxon>Dermanyssoidea</taxon>
        <taxon>Laelapidae</taxon>
        <taxon>Tropilaelaps</taxon>
    </lineage>
</organism>
<comment type="subcellular location">
    <subcellularLocation>
        <location evidence="1">Nucleus</location>
    </subcellularLocation>
</comment>
<dbReference type="FunFam" id="3.30.160.60:FF:000446">
    <property type="entry name" value="Zinc finger protein"/>
    <property type="match status" value="1"/>
</dbReference>
<protein>
    <recommendedName>
        <fullName evidence="8">C2H2-type domain-containing protein</fullName>
    </recommendedName>
</protein>
<gene>
    <name evidence="9" type="ORF">BIW11_00168</name>
</gene>
<dbReference type="SMART" id="SM00355">
    <property type="entry name" value="ZnF_C2H2"/>
    <property type="match status" value="7"/>
</dbReference>
<comment type="caution">
    <text evidence="9">The sequence shown here is derived from an EMBL/GenBank/DDBJ whole genome shotgun (WGS) entry which is preliminary data.</text>
</comment>
<dbReference type="SUPFAM" id="SSF57667">
    <property type="entry name" value="beta-beta-alpha zinc fingers"/>
    <property type="match status" value="3"/>
</dbReference>
<dbReference type="Gene3D" id="3.30.160.60">
    <property type="entry name" value="Classic Zinc Finger"/>
    <property type="match status" value="4"/>
</dbReference>
<dbReference type="EMBL" id="MNPL01001247">
    <property type="protein sequence ID" value="OQR79327.1"/>
    <property type="molecule type" value="Genomic_DNA"/>
</dbReference>
<dbReference type="PANTHER" id="PTHR24394:SF29">
    <property type="entry name" value="MYONEURIN"/>
    <property type="match status" value="1"/>
</dbReference>
<name>A0A1V9Y0N9_9ACAR</name>
<dbReference type="GO" id="GO:0043565">
    <property type="term" value="F:sequence-specific DNA binding"/>
    <property type="evidence" value="ECO:0007669"/>
    <property type="project" value="UniProtKB-ARBA"/>
</dbReference>
<dbReference type="GO" id="GO:0008270">
    <property type="term" value="F:zinc ion binding"/>
    <property type="evidence" value="ECO:0007669"/>
    <property type="project" value="UniProtKB-KW"/>
</dbReference>
<dbReference type="GO" id="GO:0005694">
    <property type="term" value="C:chromosome"/>
    <property type="evidence" value="ECO:0007669"/>
    <property type="project" value="UniProtKB-ARBA"/>
</dbReference>